<dbReference type="Proteomes" id="UP000000305">
    <property type="component" value="Unassembled WGS sequence"/>
</dbReference>
<proteinExistence type="predicted"/>
<reference evidence="1 2" key="1">
    <citation type="journal article" date="2011" name="Science">
        <title>The ecoresponsive genome of Daphnia pulex.</title>
        <authorList>
            <person name="Colbourne J.K."/>
            <person name="Pfrender M.E."/>
            <person name="Gilbert D."/>
            <person name="Thomas W.K."/>
            <person name="Tucker A."/>
            <person name="Oakley T.H."/>
            <person name="Tokishita S."/>
            <person name="Aerts A."/>
            <person name="Arnold G.J."/>
            <person name="Basu M.K."/>
            <person name="Bauer D.J."/>
            <person name="Caceres C.E."/>
            <person name="Carmel L."/>
            <person name="Casola C."/>
            <person name="Choi J.H."/>
            <person name="Detter J.C."/>
            <person name="Dong Q."/>
            <person name="Dusheyko S."/>
            <person name="Eads B.D."/>
            <person name="Frohlich T."/>
            <person name="Geiler-Samerotte K.A."/>
            <person name="Gerlach D."/>
            <person name="Hatcher P."/>
            <person name="Jogdeo S."/>
            <person name="Krijgsveld J."/>
            <person name="Kriventseva E.V."/>
            <person name="Kultz D."/>
            <person name="Laforsch C."/>
            <person name="Lindquist E."/>
            <person name="Lopez J."/>
            <person name="Manak J.R."/>
            <person name="Muller J."/>
            <person name="Pangilinan J."/>
            <person name="Patwardhan R.P."/>
            <person name="Pitluck S."/>
            <person name="Pritham E.J."/>
            <person name="Rechtsteiner A."/>
            <person name="Rho M."/>
            <person name="Rogozin I.B."/>
            <person name="Sakarya O."/>
            <person name="Salamov A."/>
            <person name="Schaack S."/>
            <person name="Shapiro H."/>
            <person name="Shiga Y."/>
            <person name="Skalitzky C."/>
            <person name="Smith Z."/>
            <person name="Souvorov A."/>
            <person name="Sung W."/>
            <person name="Tang Z."/>
            <person name="Tsuchiya D."/>
            <person name="Tu H."/>
            <person name="Vos H."/>
            <person name="Wang M."/>
            <person name="Wolf Y.I."/>
            <person name="Yamagata H."/>
            <person name="Yamada T."/>
            <person name="Ye Y."/>
            <person name="Shaw J.R."/>
            <person name="Andrews J."/>
            <person name="Crease T.J."/>
            <person name="Tang H."/>
            <person name="Lucas S.M."/>
            <person name="Robertson H.M."/>
            <person name="Bork P."/>
            <person name="Koonin E.V."/>
            <person name="Zdobnov E.M."/>
            <person name="Grigoriev I.V."/>
            <person name="Lynch M."/>
            <person name="Boore J.L."/>
        </authorList>
    </citation>
    <scope>NUCLEOTIDE SEQUENCE [LARGE SCALE GENOMIC DNA]</scope>
</reference>
<dbReference type="EMBL" id="GL732623">
    <property type="protein sequence ID" value="EFX70272.1"/>
    <property type="molecule type" value="Genomic_DNA"/>
</dbReference>
<evidence type="ECO:0000313" key="2">
    <source>
        <dbReference type="Proteomes" id="UP000000305"/>
    </source>
</evidence>
<evidence type="ECO:0000313" key="1">
    <source>
        <dbReference type="EMBL" id="EFX70272.1"/>
    </source>
</evidence>
<dbReference type="InParanoid" id="E9HDC4"/>
<dbReference type="AlphaFoldDB" id="E9HDC4"/>
<gene>
    <name evidence="1" type="ORF">DAPPUDRAFT_300538</name>
</gene>
<sequence length="223" mass="24583">MTLLSPMLQPAPTSSALLSDVLSDVIVEPIQEVAGKKSPGSPQELIQVTRSAQTNPVVNGRNRTVRRRNNFESDNFDLSVADREEGPIPAFVLPGHIRGCPRCVTDTPKDLKMLYCQSKSVYLAETRPARGHRLRLVNNVSLQHARFVKMNSSVDMLLEPNCQCSFFQQGTSNRTVLVLGLPSSPLPSPPAKLVVGPELFIIDSNPKQINIKSMRNKCDQTLP</sequence>
<accession>E9HDC4</accession>
<organism evidence="1 2">
    <name type="scientific">Daphnia pulex</name>
    <name type="common">Water flea</name>
    <dbReference type="NCBI Taxonomy" id="6669"/>
    <lineage>
        <taxon>Eukaryota</taxon>
        <taxon>Metazoa</taxon>
        <taxon>Ecdysozoa</taxon>
        <taxon>Arthropoda</taxon>
        <taxon>Crustacea</taxon>
        <taxon>Branchiopoda</taxon>
        <taxon>Diplostraca</taxon>
        <taxon>Cladocera</taxon>
        <taxon>Anomopoda</taxon>
        <taxon>Daphniidae</taxon>
        <taxon>Daphnia</taxon>
    </lineage>
</organism>
<keyword evidence="2" id="KW-1185">Reference proteome</keyword>
<dbReference type="HOGENOM" id="CLU_1241225_0_0_1"/>
<protein>
    <submittedName>
        <fullName evidence="1">Uncharacterized protein</fullName>
    </submittedName>
</protein>
<dbReference type="KEGG" id="dpx:DAPPUDRAFT_300538"/>
<name>E9HDC4_DAPPU</name>